<gene>
    <name evidence="1" type="ORF">SV7mr_11830</name>
</gene>
<proteinExistence type="predicted"/>
<dbReference type="RefSeq" id="WP_419188145.1">
    <property type="nucleotide sequence ID" value="NZ_CP036272.1"/>
</dbReference>
<name>A0A517SRE0_9BACT</name>
<dbReference type="EMBL" id="CP036272">
    <property type="protein sequence ID" value="QDT58690.1"/>
    <property type="molecule type" value="Genomic_DNA"/>
</dbReference>
<dbReference type="AlphaFoldDB" id="A0A517SRE0"/>
<protein>
    <submittedName>
        <fullName evidence="1">Uncharacterized protein</fullName>
    </submittedName>
</protein>
<accession>A0A517SRE0</accession>
<sequence length="46" mass="5184">MVNSLSPNLDFVFRKTRPVDGNCAWEMDFDLSEVPVGKEVDLILEG</sequence>
<evidence type="ECO:0000313" key="2">
    <source>
        <dbReference type="Proteomes" id="UP000315003"/>
    </source>
</evidence>
<organism evidence="1 2">
    <name type="scientific">Stieleria bergensis</name>
    <dbReference type="NCBI Taxonomy" id="2528025"/>
    <lineage>
        <taxon>Bacteria</taxon>
        <taxon>Pseudomonadati</taxon>
        <taxon>Planctomycetota</taxon>
        <taxon>Planctomycetia</taxon>
        <taxon>Pirellulales</taxon>
        <taxon>Pirellulaceae</taxon>
        <taxon>Stieleria</taxon>
    </lineage>
</organism>
<evidence type="ECO:0000313" key="1">
    <source>
        <dbReference type="EMBL" id="QDT58690.1"/>
    </source>
</evidence>
<keyword evidence="2" id="KW-1185">Reference proteome</keyword>
<dbReference type="Proteomes" id="UP000315003">
    <property type="component" value="Chromosome"/>
</dbReference>
<reference evidence="1 2" key="1">
    <citation type="submission" date="2019-02" db="EMBL/GenBank/DDBJ databases">
        <title>Deep-cultivation of Planctomycetes and their phenomic and genomic characterization uncovers novel biology.</title>
        <authorList>
            <person name="Wiegand S."/>
            <person name="Jogler M."/>
            <person name="Boedeker C."/>
            <person name="Pinto D."/>
            <person name="Vollmers J."/>
            <person name="Rivas-Marin E."/>
            <person name="Kohn T."/>
            <person name="Peeters S.H."/>
            <person name="Heuer A."/>
            <person name="Rast P."/>
            <person name="Oberbeckmann S."/>
            <person name="Bunk B."/>
            <person name="Jeske O."/>
            <person name="Meyerdierks A."/>
            <person name="Storesund J.E."/>
            <person name="Kallscheuer N."/>
            <person name="Luecker S."/>
            <person name="Lage O.M."/>
            <person name="Pohl T."/>
            <person name="Merkel B.J."/>
            <person name="Hornburger P."/>
            <person name="Mueller R.-W."/>
            <person name="Bruemmer F."/>
            <person name="Labrenz M."/>
            <person name="Spormann A.M."/>
            <person name="Op den Camp H."/>
            <person name="Overmann J."/>
            <person name="Amann R."/>
            <person name="Jetten M.S.M."/>
            <person name="Mascher T."/>
            <person name="Medema M.H."/>
            <person name="Devos D.P."/>
            <person name="Kaster A.-K."/>
            <person name="Ovreas L."/>
            <person name="Rohde M."/>
            <person name="Galperin M.Y."/>
            <person name="Jogler C."/>
        </authorList>
    </citation>
    <scope>NUCLEOTIDE SEQUENCE [LARGE SCALE GENOMIC DNA]</scope>
    <source>
        <strain evidence="1 2">SV_7m_r</strain>
    </source>
</reference>